<protein>
    <submittedName>
        <fullName evidence="2">Uncharacterized protein</fullName>
    </submittedName>
</protein>
<gene>
    <name evidence="2" type="ORF">SAMN05444167_0889</name>
</gene>
<name>A0A1G7H298_9BACT</name>
<evidence type="ECO:0000313" key="3">
    <source>
        <dbReference type="Proteomes" id="UP000182427"/>
    </source>
</evidence>
<feature type="transmembrane region" description="Helical" evidence="1">
    <location>
        <begin position="28"/>
        <end position="48"/>
    </location>
</feature>
<dbReference type="Proteomes" id="UP000182427">
    <property type="component" value="Chromosome I"/>
</dbReference>
<evidence type="ECO:0000256" key="1">
    <source>
        <dbReference type="SAM" id="Phobius"/>
    </source>
</evidence>
<keyword evidence="3" id="KW-1185">Reference proteome</keyword>
<accession>A0A1G7H298</accession>
<keyword evidence="1" id="KW-1133">Transmembrane helix</keyword>
<proteinExistence type="predicted"/>
<dbReference type="EMBL" id="LT629690">
    <property type="protein sequence ID" value="SDE94461.1"/>
    <property type="molecule type" value="Genomic_DNA"/>
</dbReference>
<keyword evidence="1" id="KW-0472">Membrane</keyword>
<feature type="transmembrane region" description="Helical" evidence="1">
    <location>
        <begin position="60"/>
        <end position="81"/>
    </location>
</feature>
<sequence>MEHKTADIHHVHASIEDRDVKPKETLSLWFFVGVLCLMYGLVLTPVGIYEFSHPPSVVLANLHAAFWWGLLMTIFGAFYTIRFRPGSGR</sequence>
<evidence type="ECO:0000313" key="2">
    <source>
        <dbReference type="EMBL" id="SDE94461.1"/>
    </source>
</evidence>
<dbReference type="OrthoDB" id="122962at2"/>
<reference evidence="2 3" key="1">
    <citation type="submission" date="2016-10" db="EMBL/GenBank/DDBJ databases">
        <authorList>
            <person name="de Groot N.N."/>
        </authorList>
    </citation>
    <scope>NUCLEOTIDE SEQUENCE [LARGE SCALE GENOMIC DNA]</scope>
    <source>
        <strain evidence="2 3">GAS232</strain>
    </source>
</reference>
<organism evidence="2 3">
    <name type="scientific">Terriglobus roseus</name>
    <dbReference type="NCBI Taxonomy" id="392734"/>
    <lineage>
        <taxon>Bacteria</taxon>
        <taxon>Pseudomonadati</taxon>
        <taxon>Acidobacteriota</taxon>
        <taxon>Terriglobia</taxon>
        <taxon>Terriglobales</taxon>
        <taxon>Acidobacteriaceae</taxon>
        <taxon>Terriglobus</taxon>
    </lineage>
</organism>
<dbReference type="RefSeq" id="WP_052201051.1">
    <property type="nucleotide sequence ID" value="NZ_LT629690.1"/>
</dbReference>
<keyword evidence="1" id="KW-0812">Transmembrane</keyword>
<dbReference type="AlphaFoldDB" id="A0A1G7H298"/>